<keyword evidence="1" id="KW-0732">Signal</keyword>
<organism evidence="3 4">
    <name type="scientific">Saccoglossus kowalevskii</name>
    <name type="common">Acorn worm</name>
    <dbReference type="NCBI Taxonomy" id="10224"/>
    <lineage>
        <taxon>Eukaryota</taxon>
        <taxon>Metazoa</taxon>
        <taxon>Hemichordata</taxon>
        <taxon>Enteropneusta</taxon>
        <taxon>Harrimaniidae</taxon>
        <taxon>Saccoglossus</taxon>
    </lineage>
</organism>
<name>A0ABM0GPJ2_SACKO</name>
<feature type="domain" description="DUF7042" evidence="2">
    <location>
        <begin position="163"/>
        <end position="285"/>
    </location>
</feature>
<dbReference type="GeneID" id="100371360"/>
<feature type="signal peptide" evidence="1">
    <location>
        <begin position="1"/>
        <end position="23"/>
    </location>
</feature>
<proteinExistence type="predicted"/>
<dbReference type="Pfam" id="PF23069">
    <property type="entry name" value="DUF7042"/>
    <property type="match status" value="1"/>
</dbReference>
<evidence type="ECO:0000313" key="4">
    <source>
        <dbReference type="RefSeq" id="XP_002734477.1"/>
    </source>
</evidence>
<feature type="chain" id="PRO_5046961188" evidence="1">
    <location>
        <begin position="24"/>
        <end position="336"/>
    </location>
</feature>
<dbReference type="Proteomes" id="UP000694865">
    <property type="component" value="Unplaced"/>
</dbReference>
<gene>
    <name evidence="4" type="primary">LOC100371360</name>
</gene>
<evidence type="ECO:0000259" key="2">
    <source>
        <dbReference type="Pfam" id="PF23069"/>
    </source>
</evidence>
<sequence length="336" mass="39061">MANGRRMLVFLLISVLLCVSVDCDCKFDSKLLGDWILFDSKHQIDGEYRIDNKTIHPPRNLLYEQSIGNIKCIQKRDNIYLLANVTVKSFSPFREEVNNYICSVFTHRSANFIEWMQYAAQTQKYGGYSITSSCQGDVIEDGQLPDMSKYGRWTPLYAKYPTSVACPLNTLFHYAFTHTHDNGAQVYNPKLDGCTQLDSFLDAGCTNVDTFHFDYSRCARKQANSDVGDFSCLATWSSNYTYRYHFTDRYYGVEWRELQYVILRNKDEHIADNSTGKYFCYVWEHQWLTYGNESDPDADSERYTYMSGVPVMCPPEIRPKPYSRVLLQNRITSVKR</sequence>
<dbReference type="RefSeq" id="XP_002734477.1">
    <property type="nucleotide sequence ID" value="XM_002734431.2"/>
</dbReference>
<evidence type="ECO:0000256" key="1">
    <source>
        <dbReference type="SAM" id="SignalP"/>
    </source>
</evidence>
<reference evidence="4" key="1">
    <citation type="submission" date="2025-08" db="UniProtKB">
        <authorList>
            <consortium name="RefSeq"/>
        </authorList>
    </citation>
    <scope>IDENTIFICATION</scope>
    <source>
        <tissue evidence="4">Testes</tissue>
    </source>
</reference>
<evidence type="ECO:0000313" key="3">
    <source>
        <dbReference type="Proteomes" id="UP000694865"/>
    </source>
</evidence>
<protein>
    <submittedName>
        <fullName evidence="4">Uncharacterized protein LOC100371360</fullName>
    </submittedName>
</protein>
<keyword evidence="3" id="KW-1185">Reference proteome</keyword>
<accession>A0ABM0GPJ2</accession>
<dbReference type="InterPro" id="IPR055470">
    <property type="entry name" value="DUF7042"/>
</dbReference>